<dbReference type="GO" id="GO:0005886">
    <property type="term" value="C:plasma membrane"/>
    <property type="evidence" value="ECO:0007669"/>
    <property type="project" value="UniProtKB-SubCell"/>
</dbReference>
<dbReference type="AlphaFoldDB" id="A0A161WRC0"/>
<dbReference type="PANTHER" id="PTHR30472:SF24">
    <property type="entry name" value="FERRIC ENTEROBACTIN TRANSPORT SYSTEM PERMEASE PROTEIN FEPG"/>
    <property type="match status" value="1"/>
</dbReference>
<comment type="caution">
    <text evidence="9">The sequence shown here is derived from an EMBL/GenBank/DDBJ whole genome shotgun (WGS) entry which is preliminary data.</text>
</comment>
<feature type="transmembrane region" description="Helical" evidence="8">
    <location>
        <begin position="120"/>
        <end position="143"/>
    </location>
</feature>
<keyword evidence="5 8" id="KW-0812">Transmembrane</keyword>
<keyword evidence="4" id="KW-1003">Cell membrane</keyword>
<comment type="similarity">
    <text evidence="2">Belongs to the binding-protein-dependent transport system permease family. FecCD subfamily.</text>
</comment>
<feature type="transmembrane region" description="Helical" evidence="8">
    <location>
        <begin position="315"/>
        <end position="332"/>
    </location>
</feature>
<dbReference type="PANTHER" id="PTHR30472">
    <property type="entry name" value="FERRIC ENTEROBACTIN TRANSPORT SYSTEM PERMEASE PROTEIN"/>
    <property type="match status" value="1"/>
</dbReference>
<dbReference type="Pfam" id="PF01032">
    <property type="entry name" value="FecCD"/>
    <property type="match status" value="1"/>
</dbReference>
<reference evidence="9 10" key="1">
    <citation type="submission" date="2016-04" db="EMBL/GenBank/DDBJ databases">
        <title>Genome sequence of Clostridium magnum DSM 2767.</title>
        <authorList>
            <person name="Poehlein A."/>
            <person name="Uhlig R."/>
            <person name="Fischer R."/>
            <person name="Bahl H."/>
            <person name="Daniel R."/>
        </authorList>
    </citation>
    <scope>NUCLEOTIDE SEQUENCE [LARGE SCALE GENOMIC DNA]</scope>
    <source>
        <strain evidence="9 10">DSM 2767</strain>
    </source>
</reference>
<evidence type="ECO:0000256" key="1">
    <source>
        <dbReference type="ARBA" id="ARBA00004651"/>
    </source>
</evidence>
<evidence type="ECO:0000256" key="6">
    <source>
        <dbReference type="ARBA" id="ARBA00022989"/>
    </source>
</evidence>
<accession>A0A161WRC0</accession>
<protein>
    <submittedName>
        <fullName evidence="9">Putative siderophore transport system permease protein YfhA</fullName>
    </submittedName>
</protein>
<dbReference type="SUPFAM" id="SSF81345">
    <property type="entry name" value="ABC transporter involved in vitamin B12 uptake, BtuC"/>
    <property type="match status" value="1"/>
</dbReference>
<feature type="transmembrane region" description="Helical" evidence="8">
    <location>
        <begin position="285"/>
        <end position="303"/>
    </location>
</feature>
<comment type="subcellular location">
    <subcellularLocation>
        <location evidence="1">Cell membrane</location>
        <topology evidence="1">Multi-pass membrane protein</topology>
    </subcellularLocation>
</comment>
<feature type="transmembrane region" description="Helical" evidence="8">
    <location>
        <begin position="245"/>
        <end position="265"/>
    </location>
</feature>
<dbReference type="FunFam" id="1.10.3470.10:FF:000001">
    <property type="entry name" value="Vitamin B12 ABC transporter permease BtuC"/>
    <property type="match status" value="1"/>
</dbReference>
<keyword evidence="3" id="KW-0813">Transport</keyword>
<evidence type="ECO:0000313" key="9">
    <source>
        <dbReference type="EMBL" id="KZL89268.1"/>
    </source>
</evidence>
<feature type="transmembrane region" description="Helical" evidence="8">
    <location>
        <begin position="155"/>
        <end position="179"/>
    </location>
</feature>
<evidence type="ECO:0000313" key="10">
    <source>
        <dbReference type="Proteomes" id="UP000076603"/>
    </source>
</evidence>
<dbReference type="RefSeq" id="WP_066629850.1">
    <property type="nucleotide sequence ID" value="NZ_FQXL01000041.1"/>
</dbReference>
<dbReference type="CDD" id="cd06550">
    <property type="entry name" value="TM_ABC_iron-siderophores_like"/>
    <property type="match status" value="1"/>
</dbReference>
<evidence type="ECO:0000256" key="2">
    <source>
        <dbReference type="ARBA" id="ARBA00007935"/>
    </source>
</evidence>
<dbReference type="GO" id="GO:0033214">
    <property type="term" value="P:siderophore-iron import into cell"/>
    <property type="evidence" value="ECO:0007669"/>
    <property type="project" value="TreeGrafter"/>
</dbReference>
<feature type="transmembrane region" description="Helical" evidence="8">
    <location>
        <begin position="58"/>
        <end position="78"/>
    </location>
</feature>
<keyword evidence="7 8" id="KW-0472">Membrane</keyword>
<feature type="transmembrane region" description="Helical" evidence="8">
    <location>
        <begin position="199"/>
        <end position="218"/>
    </location>
</feature>
<evidence type="ECO:0000256" key="3">
    <source>
        <dbReference type="ARBA" id="ARBA00022448"/>
    </source>
</evidence>
<evidence type="ECO:0000256" key="7">
    <source>
        <dbReference type="ARBA" id="ARBA00023136"/>
    </source>
</evidence>
<dbReference type="InterPro" id="IPR037294">
    <property type="entry name" value="ABC_BtuC-like"/>
</dbReference>
<dbReference type="STRING" id="1121326.CLMAG_54910"/>
<feature type="transmembrane region" description="Helical" evidence="8">
    <location>
        <begin position="90"/>
        <end position="108"/>
    </location>
</feature>
<evidence type="ECO:0000256" key="4">
    <source>
        <dbReference type="ARBA" id="ARBA00022475"/>
    </source>
</evidence>
<keyword evidence="10" id="KW-1185">Reference proteome</keyword>
<organism evidence="9 10">
    <name type="scientific">Clostridium magnum DSM 2767</name>
    <dbReference type="NCBI Taxonomy" id="1121326"/>
    <lineage>
        <taxon>Bacteria</taxon>
        <taxon>Bacillati</taxon>
        <taxon>Bacillota</taxon>
        <taxon>Clostridia</taxon>
        <taxon>Eubacteriales</taxon>
        <taxon>Clostridiaceae</taxon>
        <taxon>Clostridium</taxon>
    </lineage>
</organism>
<dbReference type="EMBL" id="LWAE01000010">
    <property type="protein sequence ID" value="KZL89268.1"/>
    <property type="molecule type" value="Genomic_DNA"/>
</dbReference>
<dbReference type="InterPro" id="IPR000522">
    <property type="entry name" value="ABC_transptr_permease_BtuC"/>
</dbReference>
<dbReference type="PATRIC" id="fig|1121326.3.peg.5556"/>
<dbReference type="Gene3D" id="1.10.3470.10">
    <property type="entry name" value="ABC transporter involved in vitamin B12 uptake, BtuC"/>
    <property type="match status" value="1"/>
</dbReference>
<dbReference type="GO" id="GO:0022857">
    <property type="term" value="F:transmembrane transporter activity"/>
    <property type="evidence" value="ECO:0007669"/>
    <property type="project" value="InterPro"/>
</dbReference>
<evidence type="ECO:0000256" key="8">
    <source>
        <dbReference type="SAM" id="Phobius"/>
    </source>
</evidence>
<gene>
    <name evidence="9" type="primary">yfhA</name>
    <name evidence="9" type="ORF">CLMAG_54910</name>
</gene>
<dbReference type="Proteomes" id="UP000076603">
    <property type="component" value="Unassembled WGS sequence"/>
</dbReference>
<proteinExistence type="inferred from homology"/>
<sequence length="335" mass="36324">MKEKRFKITAIIFLVLLLASLIIFLSWGSYRITPLDIIKTLLGQGTKLQKATILDLRLPRLLVGISVGIALSTAGGLLQTITKNELADSSIMGINAGAAVAAVTFISFKTANYYSTLGALSVFVLPVMAILGAGISAIVIYFLSSRKGIRPKRLLLIGLGMNAGLNAFITFFTFRGGAFDYNRVLIWVSGSLWGAGWNYAKIIIPLVALMFMLVLLNYKKLDVLNLSDEHAIALGLSLNRERRKFLTYAVILAGSATAFAGNVGFIGLVCPNIAKKLVGPYHKNFLVISAIISVVIILVADAVSRNLFSPIEIPVGITISIFGVPYFIYLMMKEK</sequence>
<dbReference type="OrthoDB" id="9792889at2"/>
<evidence type="ECO:0000256" key="5">
    <source>
        <dbReference type="ARBA" id="ARBA00022692"/>
    </source>
</evidence>
<keyword evidence="6 8" id="KW-1133">Transmembrane helix</keyword>
<name>A0A161WRC0_9CLOT</name>